<evidence type="ECO:0000256" key="3">
    <source>
        <dbReference type="SAM" id="MobiDB-lite"/>
    </source>
</evidence>
<proteinExistence type="predicted"/>
<dbReference type="Gene3D" id="2.150.10.10">
    <property type="entry name" value="Serralysin-like metalloprotease, C-terminal"/>
    <property type="match status" value="6"/>
</dbReference>
<dbReference type="Proteomes" id="UP000477782">
    <property type="component" value="Unassembled WGS sequence"/>
</dbReference>
<evidence type="ECO:0000313" key="4">
    <source>
        <dbReference type="EMBL" id="NEY91603.1"/>
    </source>
</evidence>
<name>A0A6M0QXZ1_9RHOB</name>
<protein>
    <submittedName>
        <fullName evidence="4">Calcium-binding protein</fullName>
    </submittedName>
</protein>
<dbReference type="InterPro" id="IPR011049">
    <property type="entry name" value="Serralysin-like_metalloprot_C"/>
</dbReference>
<dbReference type="AlphaFoldDB" id="A0A6M0QXZ1"/>
<dbReference type="RefSeq" id="WP_164627183.1">
    <property type="nucleotide sequence ID" value="NZ_JAAIVJ010000010.1"/>
</dbReference>
<dbReference type="PROSITE" id="PS00330">
    <property type="entry name" value="HEMOLYSIN_CALCIUM"/>
    <property type="match status" value="7"/>
</dbReference>
<keyword evidence="2" id="KW-0964">Secreted</keyword>
<reference evidence="4 5" key="1">
    <citation type="submission" date="2020-02" db="EMBL/GenBank/DDBJ databases">
        <authorList>
            <person name="Chen W.-M."/>
        </authorList>
    </citation>
    <scope>NUCLEOTIDE SEQUENCE [LARGE SCALE GENOMIC DNA]</scope>
    <source>
        <strain evidence="4 5">KMS-5</strain>
    </source>
</reference>
<dbReference type="Pfam" id="PF00353">
    <property type="entry name" value="HemolysinCabind"/>
    <property type="match status" value="6"/>
</dbReference>
<dbReference type="InterPro" id="IPR018511">
    <property type="entry name" value="Hemolysin-typ_Ca-bd_CS"/>
</dbReference>
<dbReference type="InterPro" id="IPR050557">
    <property type="entry name" value="RTX_toxin/Mannuronan_C5-epim"/>
</dbReference>
<gene>
    <name evidence="4" type="ORF">G4Z14_14980</name>
</gene>
<dbReference type="GO" id="GO:0005576">
    <property type="term" value="C:extracellular region"/>
    <property type="evidence" value="ECO:0007669"/>
    <property type="project" value="UniProtKB-SubCell"/>
</dbReference>
<evidence type="ECO:0000313" key="5">
    <source>
        <dbReference type="Proteomes" id="UP000477782"/>
    </source>
</evidence>
<keyword evidence="5" id="KW-1185">Reference proteome</keyword>
<dbReference type="PANTHER" id="PTHR38340">
    <property type="entry name" value="S-LAYER PROTEIN"/>
    <property type="match status" value="1"/>
</dbReference>
<dbReference type="GO" id="GO:0005509">
    <property type="term" value="F:calcium ion binding"/>
    <property type="evidence" value="ECO:0007669"/>
    <property type="project" value="InterPro"/>
</dbReference>
<dbReference type="PANTHER" id="PTHR38340:SF1">
    <property type="entry name" value="S-LAYER PROTEIN"/>
    <property type="match status" value="1"/>
</dbReference>
<dbReference type="InterPro" id="IPR001343">
    <property type="entry name" value="Hemolysn_Ca-bd"/>
</dbReference>
<evidence type="ECO:0000256" key="1">
    <source>
        <dbReference type="ARBA" id="ARBA00004613"/>
    </source>
</evidence>
<comment type="subcellular location">
    <subcellularLocation>
        <location evidence="1">Secreted</location>
    </subcellularLocation>
</comment>
<dbReference type="PRINTS" id="PR00313">
    <property type="entry name" value="CABNDNGRPT"/>
</dbReference>
<feature type="compositionally biased region" description="Low complexity" evidence="3">
    <location>
        <begin position="357"/>
        <end position="366"/>
    </location>
</feature>
<organism evidence="4 5">
    <name type="scientific">Tabrizicola oligotrophica</name>
    <dbReference type="NCBI Taxonomy" id="2710650"/>
    <lineage>
        <taxon>Bacteria</taxon>
        <taxon>Pseudomonadati</taxon>
        <taxon>Pseudomonadota</taxon>
        <taxon>Alphaproteobacteria</taxon>
        <taxon>Rhodobacterales</taxon>
        <taxon>Paracoccaceae</taxon>
        <taxon>Tabrizicola</taxon>
    </lineage>
</organism>
<accession>A0A6M0QXZ1</accession>
<comment type="caution">
    <text evidence="4">The sequence shown here is derived from an EMBL/GenBank/DDBJ whole genome shotgun (WGS) entry which is preliminary data.</text>
</comment>
<dbReference type="SUPFAM" id="SSF51120">
    <property type="entry name" value="beta-Roll"/>
    <property type="match status" value="6"/>
</dbReference>
<feature type="region of interest" description="Disordered" evidence="3">
    <location>
        <begin position="200"/>
        <end position="220"/>
    </location>
</feature>
<evidence type="ECO:0000256" key="2">
    <source>
        <dbReference type="ARBA" id="ARBA00022525"/>
    </source>
</evidence>
<feature type="region of interest" description="Disordered" evidence="3">
    <location>
        <begin position="335"/>
        <end position="366"/>
    </location>
</feature>
<sequence length="745" mass="73634">MADLYTGGATVAGTIAYFNSFVEILVADGDSTSPVSLELTDSGTIDLTVHLDTRAVTLQAFTGDDHITTSVGDDVIYGNGGNDTLIGFDGNDTLVGGAGDDSLVGGTGDDVFVLSGENEGQDVFLGSSGADELRLESAGPLALQWLVVGAGAAIESFNLNGVTLTGTTGADLFDLSGIAGYTADNAIDLDAGNDLFRGVQGDDHASGGEGDDSLAGNSGNDWLAGGTGRDTLNGGAGDDVLVLGAGDPGLDSLIGGTGTDQLLLDQTLTALSRLTLNATASVEVIAAADTLVLSGAGSDVWDLSGVSSYVTGFAIDMGAGSDSLSGTAAADVVQGGDDRDTLGGNAGDDALSGGNGDDSLTGGLGDDSLFGEAGNDSLTGSDGADLLTGGTGDDTYVIGLGDQVIERAAGGHDRIVLQGLSSFTLTAQVEDLLASGAGAVMLRGNGLDNALSSGSGNDRLDGRAGADTLAGGAGDDIYVVDNHLDVILETSDGGRDSVRTDLASYTLALRVETLTGTNAAGQALTGNALSNTILGGAGADTLAGALGEDLLRGGAGDDLYLVDSLGDQVIEALAGGLDTVQTALASYTLGRNFETLIGTRANGQTLDGNSADNSIQGGAGGDQITGLGGNDTLTGGGGADSFVFRAALGAGNLDHIVDFAAEDRIVLENTGPARFHGLAPGALAADAFKIIGPAGGPVDANDRILYNSTTGELFFDADGSGGLASVQFATLDGQPLLAAADFLVI</sequence>
<dbReference type="EMBL" id="JAAIVJ010000010">
    <property type="protein sequence ID" value="NEY91603.1"/>
    <property type="molecule type" value="Genomic_DNA"/>
</dbReference>